<dbReference type="InterPro" id="IPR012318">
    <property type="entry name" value="HTH_CRP"/>
</dbReference>
<accession>A0A161SNN2</accession>
<dbReference type="SMART" id="SM00895">
    <property type="entry name" value="FCD"/>
    <property type="match status" value="1"/>
</dbReference>
<dbReference type="GO" id="GO:0003700">
    <property type="term" value="F:DNA-binding transcription factor activity"/>
    <property type="evidence" value="ECO:0007669"/>
    <property type="project" value="InterPro"/>
</dbReference>
<dbReference type="SUPFAM" id="SSF46785">
    <property type="entry name" value="Winged helix' DNA-binding domain"/>
    <property type="match status" value="2"/>
</dbReference>
<dbReference type="InterPro" id="IPR000524">
    <property type="entry name" value="Tscrpt_reg_HTH_GntR"/>
</dbReference>
<dbReference type="AlphaFoldDB" id="A0A161SNN2"/>
<gene>
    <name evidence="5" type="ORF">A4A58_09450</name>
</gene>
<evidence type="ECO:0000259" key="4">
    <source>
        <dbReference type="PROSITE" id="PS50949"/>
    </source>
</evidence>
<dbReference type="OrthoDB" id="7005926at2"/>
<evidence type="ECO:0000313" key="5">
    <source>
        <dbReference type="EMBL" id="KZD22262.1"/>
    </source>
</evidence>
<evidence type="ECO:0000313" key="6">
    <source>
        <dbReference type="Proteomes" id="UP000076574"/>
    </source>
</evidence>
<comment type="caution">
    <text evidence="5">The sequence shown here is derived from an EMBL/GenBank/DDBJ whole genome shotgun (WGS) entry which is preliminary data.</text>
</comment>
<dbReference type="RefSeq" id="WP_068734813.1">
    <property type="nucleotide sequence ID" value="NZ_LVYV01000023.1"/>
</dbReference>
<dbReference type="PROSITE" id="PS50949">
    <property type="entry name" value="HTH_GNTR"/>
    <property type="match status" value="1"/>
</dbReference>
<reference evidence="5 6" key="1">
    <citation type="submission" date="2016-03" db="EMBL/GenBank/DDBJ databases">
        <title>Microsymbionts genomes from the relict species Vavilovia formosa (Stev.) Fed.</title>
        <authorList>
            <person name="Kopat V."/>
            <person name="Chirak E."/>
            <person name="Kimeklis A."/>
            <person name="Andronov E."/>
        </authorList>
    </citation>
    <scope>NUCLEOTIDE SEQUENCE [LARGE SCALE GENOMIC DNA]</scope>
    <source>
        <strain evidence="5 6">Vaf07</strain>
    </source>
</reference>
<keyword evidence="1" id="KW-0805">Transcription regulation</keyword>
<protein>
    <submittedName>
        <fullName evidence="5">Transcriptional regulator</fullName>
    </submittedName>
</protein>
<dbReference type="PANTHER" id="PTHR43537">
    <property type="entry name" value="TRANSCRIPTIONAL REGULATOR, GNTR FAMILY"/>
    <property type="match status" value="1"/>
</dbReference>
<dbReference type="Gene3D" id="1.20.120.530">
    <property type="entry name" value="GntR ligand-binding domain-like"/>
    <property type="match status" value="1"/>
</dbReference>
<dbReference type="STRING" id="943830.A4A58_09450"/>
<dbReference type="CDD" id="cd07377">
    <property type="entry name" value="WHTH_GntR"/>
    <property type="match status" value="1"/>
</dbReference>
<dbReference type="InterPro" id="IPR008920">
    <property type="entry name" value="TF_FadR/GntR_C"/>
</dbReference>
<dbReference type="Gene3D" id="1.10.10.10">
    <property type="entry name" value="Winged helix-like DNA-binding domain superfamily/Winged helix DNA-binding domain"/>
    <property type="match status" value="2"/>
</dbReference>
<dbReference type="PANTHER" id="PTHR43537:SF45">
    <property type="entry name" value="GNTR FAMILY REGULATORY PROTEIN"/>
    <property type="match status" value="1"/>
</dbReference>
<dbReference type="SUPFAM" id="SSF48008">
    <property type="entry name" value="GntR ligand-binding domain-like"/>
    <property type="match status" value="1"/>
</dbReference>
<dbReference type="Pfam" id="PF13545">
    <property type="entry name" value="HTH_Crp_2"/>
    <property type="match status" value="1"/>
</dbReference>
<name>A0A161SNN2_9BRAD</name>
<dbReference type="Pfam" id="PF07729">
    <property type="entry name" value="FCD"/>
    <property type="match status" value="1"/>
</dbReference>
<evidence type="ECO:0000256" key="1">
    <source>
        <dbReference type="ARBA" id="ARBA00023015"/>
    </source>
</evidence>
<dbReference type="InterPro" id="IPR036390">
    <property type="entry name" value="WH_DNA-bd_sf"/>
</dbReference>
<sequence>MALSSRQSSFHLANQLLDVIRDAKLEPGHHLREQQLADLVGVSRTPIRSALNLLAERGIVDTRKNHGYFLRKPFDSLHRIEIEVPSTADEKLYQRLVRDRLDNAVPNSMTQSEIARRYDVDRVALTRTLSRLAEDGLIAKNKGHGWTFLPTFDSLVSLRGSYEFRLTLEPACFLLPTFKPDLAAIERIRLQHLYLISHPDIASVSSAQLFETDAAFHEMCAEFSGNAFFVQAVQHQNRLRRLLEFGSYTNSRRVQDWCREHVSIIEAIATEDFSQASAKMRLHLEQALATAPSTHKKGN</sequence>
<evidence type="ECO:0000256" key="2">
    <source>
        <dbReference type="ARBA" id="ARBA00023125"/>
    </source>
</evidence>
<evidence type="ECO:0000256" key="3">
    <source>
        <dbReference type="ARBA" id="ARBA00023163"/>
    </source>
</evidence>
<dbReference type="GO" id="GO:0003677">
    <property type="term" value="F:DNA binding"/>
    <property type="evidence" value="ECO:0007669"/>
    <property type="project" value="UniProtKB-KW"/>
</dbReference>
<keyword evidence="3" id="KW-0804">Transcription</keyword>
<dbReference type="Pfam" id="PF00392">
    <property type="entry name" value="GntR"/>
    <property type="match status" value="1"/>
</dbReference>
<keyword evidence="2" id="KW-0238">DNA-binding</keyword>
<proteinExistence type="predicted"/>
<keyword evidence="6" id="KW-1185">Reference proteome</keyword>
<dbReference type="EMBL" id="LVYV01000023">
    <property type="protein sequence ID" value="KZD22262.1"/>
    <property type="molecule type" value="Genomic_DNA"/>
</dbReference>
<dbReference type="SMART" id="SM00345">
    <property type="entry name" value="HTH_GNTR"/>
    <property type="match status" value="2"/>
</dbReference>
<organism evidence="5 6">
    <name type="scientific">Tardiphaga robiniae</name>
    <dbReference type="NCBI Taxonomy" id="943830"/>
    <lineage>
        <taxon>Bacteria</taxon>
        <taxon>Pseudomonadati</taxon>
        <taxon>Pseudomonadota</taxon>
        <taxon>Alphaproteobacteria</taxon>
        <taxon>Hyphomicrobiales</taxon>
        <taxon>Nitrobacteraceae</taxon>
        <taxon>Tardiphaga</taxon>
    </lineage>
</organism>
<dbReference type="Proteomes" id="UP000076574">
    <property type="component" value="Unassembled WGS sequence"/>
</dbReference>
<dbReference type="InterPro" id="IPR036388">
    <property type="entry name" value="WH-like_DNA-bd_sf"/>
</dbReference>
<feature type="domain" description="HTH gntR-type" evidence="4">
    <location>
        <begin position="6"/>
        <end position="73"/>
    </location>
</feature>
<dbReference type="InterPro" id="IPR011711">
    <property type="entry name" value="GntR_C"/>
</dbReference>